<dbReference type="SUPFAM" id="SSF51445">
    <property type="entry name" value="(Trans)glycosidases"/>
    <property type="match status" value="1"/>
</dbReference>
<dbReference type="EMBL" id="CVTD020000016">
    <property type="protein sequence ID" value="CRZ34750.1"/>
    <property type="molecule type" value="Genomic_DNA"/>
</dbReference>
<keyword evidence="11" id="KW-1185">Reference proteome</keyword>
<evidence type="ECO:0000256" key="4">
    <source>
        <dbReference type="ARBA" id="ARBA00011165"/>
    </source>
</evidence>
<accession>A0A0H5SI39</accession>
<evidence type="ECO:0000256" key="1">
    <source>
        <dbReference type="ARBA" id="ARBA00001462"/>
    </source>
</evidence>
<dbReference type="InterPro" id="IPR010720">
    <property type="entry name" value="Alpha-L-AF_C"/>
</dbReference>
<evidence type="ECO:0000256" key="5">
    <source>
        <dbReference type="ARBA" id="ARBA00012670"/>
    </source>
</evidence>
<dbReference type="SMART" id="SM00813">
    <property type="entry name" value="Alpha-L-AF_C"/>
    <property type="match status" value="1"/>
</dbReference>
<dbReference type="OrthoDB" id="9758333at2"/>
<dbReference type="Proteomes" id="UP000236497">
    <property type="component" value="Unassembled WGS sequence"/>
</dbReference>
<keyword evidence="6 10" id="KW-0378">Hydrolase</keyword>
<proteinExistence type="inferred from homology"/>
<keyword evidence="7" id="KW-0119">Carbohydrate metabolism</keyword>
<gene>
    <name evidence="10" type="primary">abfA</name>
    <name evidence="10" type="ORF">HHT355_1549</name>
</gene>
<protein>
    <recommendedName>
        <fullName evidence="5">non-reducing end alpha-L-arabinofuranosidase</fullName>
        <ecNumber evidence="5">3.2.1.55</ecNumber>
    </recommendedName>
</protein>
<dbReference type="GO" id="GO:0046373">
    <property type="term" value="P:L-arabinose metabolic process"/>
    <property type="evidence" value="ECO:0007669"/>
    <property type="project" value="InterPro"/>
</dbReference>
<evidence type="ECO:0000256" key="7">
    <source>
        <dbReference type="ARBA" id="ARBA00023277"/>
    </source>
</evidence>
<reference evidence="10 11" key="1">
    <citation type="submission" date="2015-06" db="EMBL/GenBank/DDBJ databases">
        <authorList>
            <person name="Wibberg Daniel"/>
        </authorList>
    </citation>
    <scope>NUCLEOTIDE SEQUENCE [LARGE SCALE GENOMIC DNA]</scope>
    <source>
        <strain evidence="10 11">T3/55T</strain>
    </source>
</reference>
<sequence length="499" mass="56829">MKAKLTINKDFKVGQIDKRLYGSFIEHLGRAVYHGIYEPSHPTADDMGFRKDVLDMVKQLNVPIVRYPGGNFVSGYRWEDGIGPKEKRPRRAELAWRVIETNEVGIGEFQEWAKRANSQVMQAVNLGTRGPEDARNLLEYCNFPKGTYYSDLRRSHGFEEPFNIKVWCLGNEMDGPWQLGAKTAEEYGRIACETAKIMRQLDPTIELVACGSSHLNMPTFGKWEATVLEHTYDYIDYISLHNYYGNHDNDTKSYLACSLDMDKFIKSVIAICDYVKAVKHSDKTINLSFDEWNVWFHSNEADKKLEPWQIAPHQLEDIYTFEDALVVGCLLITLLKNCDRVKIACLAQLVNVIAPIMTENGGSVWAQTIFYPFMHASNYGRGVALTPVVSCDSYSTEKVKDVPYIETIAVMNEDKKELTVFAVNRSLKEDIELEIDLRDFKNAKLIEHIVLENDDMKATNTAENPLNVAPHNNGITKMGSDCAVATLNKHSWNVIRFQI</sequence>
<dbReference type="GO" id="GO:0000272">
    <property type="term" value="P:polysaccharide catabolic process"/>
    <property type="evidence" value="ECO:0007669"/>
    <property type="project" value="TreeGrafter"/>
</dbReference>
<dbReference type="SUPFAM" id="SSF51011">
    <property type="entry name" value="Glycosyl hydrolase domain"/>
    <property type="match status" value="1"/>
</dbReference>
<evidence type="ECO:0000259" key="9">
    <source>
        <dbReference type="SMART" id="SM00813"/>
    </source>
</evidence>
<dbReference type="InterPro" id="IPR013780">
    <property type="entry name" value="Glyco_hydro_b"/>
</dbReference>
<name>A0A0H5SI39_HERHM</name>
<dbReference type="PANTHER" id="PTHR43576:SF3">
    <property type="entry name" value="ALPHA-L-ARABINOFURANOSIDASE C"/>
    <property type="match status" value="1"/>
</dbReference>
<evidence type="ECO:0000313" key="10">
    <source>
        <dbReference type="EMBL" id="CRZ34750.1"/>
    </source>
</evidence>
<evidence type="ECO:0000256" key="8">
    <source>
        <dbReference type="ARBA" id="ARBA00023295"/>
    </source>
</evidence>
<feature type="domain" description="Alpha-L-arabinofuranosidase C-terminal" evidence="9">
    <location>
        <begin position="290"/>
        <end position="491"/>
    </location>
</feature>
<evidence type="ECO:0000256" key="3">
    <source>
        <dbReference type="ARBA" id="ARBA00007186"/>
    </source>
</evidence>
<keyword evidence="8 10" id="KW-0326">Glycosidase</keyword>
<evidence type="ECO:0000256" key="6">
    <source>
        <dbReference type="ARBA" id="ARBA00022801"/>
    </source>
</evidence>
<dbReference type="Gene3D" id="2.60.40.1180">
    <property type="entry name" value="Golgi alpha-mannosidase II"/>
    <property type="match status" value="1"/>
</dbReference>
<dbReference type="InterPro" id="IPR017853">
    <property type="entry name" value="GH"/>
</dbReference>
<organism evidence="10 11">
    <name type="scientific">Herbinix hemicellulosilytica</name>
    <dbReference type="NCBI Taxonomy" id="1564487"/>
    <lineage>
        <taxon>Bacteria</taxon>
        <taxon>Bacillati</taxon>
        <taxon>Bacillota</taxon>
        <taxon>Clostridia</taxon>
        <taxon>Lachnospirales</taxon>
        <taxon>Lachnospiraceae</taxon>
        <taxon>Herbinix</taxon>
    </lineage>
</organism>
<evidence type="ECO:0000256" key="2">
    <source>
        <dbReference type="ARBA" id="ARBA00004881"/>
    </source>
</evidence>
<dbReference type="Pfam" id="PF06964">
    <property type="entry name" value="Alpha-L-AF_C"/>
    <property type="match status" value="1"/>
</dbReference>
<dbReference type="Gene3D" id="3.20.20.80">
    <property type="entry name" value="Glycosidases"/>
    <property type="match status" value="1"/>
</dbReference>
<dbReference type="GO" id="GO:0046556">
    <property type="term" value="F:alpha-L-arabinofuranosidase activity"/>
    <property type="evidence" value="ECO:0007669"/>
    <property type="project" value="UniProtKB-EC"/>
</dbReference>
<comment type="similarity">
    <text evidence="3">Belongs to the glycosyl hydrolase 51 family.</text>
</comment>
<dbReference type="InterPro" id="IPR055235">
    <property type="entry name" value="ASD1_cat"/>
</dbReference>
<comment type="catalytic activity">
    <reaction evidence="1">
        <text>Hydrolysis of terminal non-reducing alpha-L-arabinofuranoside residues in alpha-L-arabinosides.</text>
        <dbReference type="EC" id="3.2.1.55"/>
    </reaction>
</comment>
<dbReference type="PANTHER" id="PTHR43576">
    <property type="entry name" value="ALPHA-L-ARABINOFURANOSIDASE C-RELATED"/>
    <property type="match status" value="1"/>
</dbReference>
<dbReference type="AlphaFoldDB" id="A0A0H5SI39"/>
<dbReference type="Pfam" id="PF22848">
    <property type="entry name" value="ASD1_dom"/>
    <property type="match status" value="1"/>
</dbReference>
<evidence type="ECO:0000313" key="11">
    <source>
        <dbReference type="Proteomes" id="UP000236497"/>
    </source>
</evidence>
<comment type="pathway">
    <text evidence="2">Glycan metabolism.</text>
</comment>
<dbReference type="EC" id="3.2.1.55" evidence="5"/>
<dbReference type="RefSeq" id="WP_103202855.1">
    <property type="nucleotide sequence ID" value="NZ_CVTD020000016.1"/>
</dbReference>
<comment type="subunit">
    <text evidence="4">Homohexamer; trimer of dimers.</text>
</comment>